<evidence type="ECO:0000256" key="7">
    <source>
        <dbReference type="ARBA" id="ARBA00022946"/>
    </source>
</evidence>
<dbReference type="InterPro" id="IPR044878">
    <property type="entry name" value="UbiA_sf"/>
</dbReference>
<feature type="transmembrane region" description="Helical" evidence="14">
    <location>
        <begin position="354"/>
        <end position="371"/>
    </location>
</feature>
<comment type="catalytic activity">
    <reaction evidence="13">
        <text>heme b + (2E,6E)-farnesyl diphosphate + H2O = Fe(II)-heme o + diphosphate</text>
        <dbReference type="Rhea" id="RHEA:28070"/>
        <dbReference type="ChEBI" id="CHEBI:15377"/>
        <dbReference type="ChEBI" id="CHEBI:33019"/>
        <dbReference type="ChEBI" id="CHEBI:60344"/>
        <dbReference type="ChEBI" id="CHEBI:60530"/>
        <dbReference type="ChEBI" id="CHEBI:175763"/>
        <dbReference type="EC" id="2.5.1.141"/>
    </reaction>
</comment>
<evidence type="ECO:0000256" key="9">
    <source>
        <dbReference type="ARBA" id="ARBA00023128"/>
    </source>
</evidence>
<dbReference type="RefSeq" id="XP_033236565.1">
    <property type="nucleotide sequence ID" value="XM_033380674.1"/>
</dbReference>
<dbReference type="Proteomes" id="UP000001819">
    <property type="component" value="Chromosome 4"/>
</dbReference>
<sequence length="418" mass="45776">MMRGLVKREWRLITQVVSPVNLQSTRCTTKTASSNNEVIAEMRSASPCDNSIVPISQVKDISGPVSKDNVIFPATNIIPDNHTSWLPSPYTATGKTISQYKKLSKFRLTSLVVVTTMGGYAMAPAAFDLSSFAMCTLGTGMISAAANAINQYHEVPFDSQMSRTKNRVLVTGQITPLKSVLFAAVSASTGLCMLYFGVNGLTAALGAGNLFLYTSIYTPMKRISIVNTWIGSVVGAIPPLMGWAGCAGSLDSGAMILAGILYAWQFPHFNALSWNLRPDYSRAGYRMMAVTNPSLCRRTAFRYSLAIVGLSLMAPVLDVTNYWFALETIPLNAYFAYLAYKFNKKSDSKSSRSLFRFSLLHLPALMLLFLANKKEWYFKKNAEEETIKTDSNYMVLKPSKTATSLGNVLPVAVAEGPR</sequence>
<evidence type="ECO:0000256" key="13">
    <source>
        <dbReference type="ARBA" id="ARBA00047690"/>
    </source>
</evidence>
<dbReference type="InParanoid" id="A0A6I8VZP1"/>
<dbReference type="PANTHER" id="PTHR43448">
    <property type="entry name" value="PROTOHEME IX FARNESYLTRANSFERASE, MITOCHONDRIAL"/>
    <property type="match status" value="1"/>
</dbReference>
<accession>A0A6I8VZP1</accession>
<keyword evidence="11 14" id="KW-0472">Membrane</keyword>
<keyword evidence="7" id="KW-0809">Transit peptide</keyword>
<dbReference type="KEGG" id="dpo:4811682"/>
<keyword evidence="8 14" id="KW-1133">Transmembrane helix</keyword>
<evidence type="ECO:0000313" key="15">
    <source>
        <dbReference type="Proteomes" id="UP000001819"/>
    </source>
</evidence>
<dbReference type="EC" id="2.5.1.141" evidence="3"/>
<keyword evidence="10" id="KW-0350">Heme biosynthesis</keyword>
<evidence type="ECO:0000256" key="4">
    <source>
        <dbReference type="ARBA" id="ARBA00016335"/>
    </source>
</evidence>
<dbReference type="NCBIfam" id="TIGR01473">
    <property type="entry name" value="cyoE_ctaB"/>
    <property type="match status" value="1"/>
</dbReference>
<evidence type="ECO:0000256" key="11">
    <source>
        <dbReference type="ARBA" id="ARBA00023136"/>
    </source>
</evidence>
<feature type="transmembrane region" description="Helical" evidence="14">
    <location>
        <begin position="225"/>
        <end position="244"/>
    </location>
</feature>
<evidence type="ECO:0000256" key="14">
    <source>
        <dbReference type="SAM" id="Phobius"/>
    </source>
</evidence>
<evidence type="ECO:0000256" key="2">
    <source>
        <dbReference type="ARBA" id="ARBA00005985"/>
    </source>
</evidence>
<proteinExistence type="inferred from homology"/>
<evidence type="ECO:0000256" key="6">
    <source>
        <dbReference type="ARBA" id="ARBA00022692"/>
    </source>
</evidence>
<evidence type="ECO:0000256" key="1">
    <source>
        <dbReference type="ARBA" id="ARBA00004225"/>
    </source>
</evidence>
<dbReference type="HAMAP" id="MF_00154">
    <property type="entry name" value="CyoE_CtaB"/>
    <property type="match status" value="1"/>
</dbReference>
<dbReference type="ExpressionAtlas" id="A0A6I8VZP1">
    <property type="expression patterns" value="baseline"/>
</dbReference>
<dbReference type="FunFam" id="1.10.357.140:FF:000004">
    <property type="entry name" value="Protoheme IX farnesyltransferase, mitochondrial"/>
    <property type="match status" value="1"/>
</dbReference>
<keyword evidence="6 14" id="KW-0812">Transmembrane</keyword>
<keyword evidence="9" id="KW-0496">Mitochondrion</keyword>
<keyword evidence="5" id="KW-0808">Transferase</keyword>
<name>A0A6I8VZP1_DROPS</name>
<dbReference type="Gene3D" id="1.10.357.140">
    <property type="entry name" value="UbiA prenyltransferase"/>
    <property type="match status" value="1"/>
</dbReference>
<dbReference type="InterPro" id="IPR000537">
    <property type="entry name" value="UbiA_prenyltransferase"/>
</dbReference>
<dbReference type="CDD" id="cd13957">
    <property type="entry name" value="PT_UbiA_Cox10"/>
    <property type="match status" value="1"/>
</dbReference>
<dbReference type="GO" id="GO:0031966">
    <property type="term" value="C:mitochondrial membrane"/>
    <property type="evidence" value="ECO:0007669"/>
    <property type="project" value="UniProtKB-SubCell"/>
</dbReference>
<feature type="transmembrane region" description="Helical" evidence="14">
    <location>
        <begin position="295"/>
        <end position="316"/>
    </location>
</feature>
<comment type="subcellular location">
    <subcellularLocation>
        <location evidence="1">Mitochondrion membrane</location>
        <topology evidence="1">Multi-pass membrane protein</topology>
    </subcellularLocation>
</comment>
<dbReference type="PROSITE" id="PS00943">
    <property type="entry name" value="UBIA"/>
    <property type="match status" value="1"/>
</dbReference>
<dbReference type="PANTHER" id="PTHR43448:SF2">
    <property type="entry name" value="PROTOHEME IX FARNESYLTRANSFERASE, MITOCHONDRIAL"/>
    <property type="match status" value="1"/>
</dbReference>
<dbReference type="Pfam" id="PF01040">
    <property type="entry name" value="UbiA"/>
    <property type="match status" value="1"/>
</dbReference>
<feature type="transmembrane region" description="Helical" evidence="14">
    <location>
        <begin position="193"/>
        <end position="213"/>
    </location>
</feature>
<dbReference type="InterPro" id="IPR030470">
    <property type="entry name" value="UbiA_prenylTrfase_CS"/>
</dbReference>
<dbReference type="AlphaFoldDB" id="A0A6I8VZP1"/>
<evidence type="ECO:0000256" key="12">
    <source>
        <dbReference type="ARBA" id="ARBA00030253"/>
    </source>
</evidence>
<protein>
    <recommendedName>
        <fullName evidence="4">Protoheme IX farnesyltransferase, mitochondrial</fullName>
        <ecNumber evidence="3">2.5.1.141</ecNumber>
    </recommendedName>
    <alternativeName>
        <fullName evidence="12">Heme O synthase</fullName>
    </alternativeName>
</protein>
<keyword evidence="15" id="KW-1185">Reference proteome</keyword>
<gene>
    <name evidence="16" type="primary">Cox10</name>
</gene>
<feature type="transmembrane region" description="Helical" evidence="14">
    <location>
        <begin position="106"/>
        <end position="123"/>
    </location>
</feature>
<comment type="similarity">
    <text evidence="2">Belongs to the UbiA prenyltransferase family.</text>
</comment>
<evidence type="ECO:0000256" key="5">
    <source>
        <dbReference type="ARBA" id="ARBA00022679"/>
    </source>
</evidence>
<dbReference type="InterPro" id="IPR006369">
    <property type="entry name" value="Protohaem_IX_farnesylTrfase"/>
</dbReference>
<dbReference type="GO" id="GO:0008495">
    <property type="term" value="F:protoheme IX farnesyltransferase activity"/>
    <property type="evidence" value="ECO:0007669"/>
    <property type="project" value="UniProtKB-EC"/>
</dbReference>
<evidence type="ECO:0000256" key="10">
    <source>
        <dbReference type="ARBA" id="ARBA00023133"/>
    </source>
</evidence>
<dbReference type="GO" id="GO:0006784">
    <property type="term" value="P:heme A biosynthetic process"/>
    <property type="evidence" value="ECO:0007669"/>
    <property type="project" value="TreeGrafter"/>
</dbReference>
<dbReference type="FunCoup" id="A0A6I8VZP1">
    <property type="interactions" value="1284"/>
</dbReference>
<organism evidence="15 16">
    <name type="scientific">Drosophila pseudoobscura pseudoobscura</name>
    <name type="common">Fruit fly</name>
    <dbReference type="NCBI Taxonomy" id="46245"/>
    <lineage>
        <taxon>Eukaryota</taxon>
        <taxon>Metazoa</taxon>
        <taxon>Ecdysozoa</taxon>
        <taxon>Arthropoda</taxon>
        <taxon>Hexapoda</taxon>
        <taxon>Insecta</taxon>
        <taxon>Pterygota</taxon>
        <taxon>Neoptera</taxon>
        <taxon>Endopterygota</taxon>
        <taxon>Diptera</taxon>
        <taxon>Brachycera</taxon>
        <taxon>Muscomorpha</taxon>
        <taxon>Ephydroidea</taxon>
        <taxon>Drosophilidae</taxon>
        <taxon>Drosophila</taxon>
        <taxon>Sophophora</taxon>
    </lineage>
</organism>
<feature type="transmembrane region" description="Helical" evidence="14">
    <location>
        <begin position="256"/>
        <end position="274"/>
    </location>
</feature>
<evidence type="ECO:0000256" key="3">
    <source>
        <dbReference type="ARBA" id="ARBA00012292"/>
    </source>
</evidence>
<evidence type="ECO:0000256" key="8">
    <source>
        <dbReference type="ARBA" id="ARBA00022989"/>
    </source>
</evidence>
<reference evidence="16" key="1">
    <citation type="submission" date="2025-08" db="UniProtKB">
        <authorList>
            <consortium name="RefSeq"/>
        </authorList>
    </citation>
    <scope>IDENTIFICATION</scope>
    <source>
        <strain evidence="16">MV-25-SWS-2005</strain>
        <tissue evidence="16">Whole body</tissue>
    </source>
</reference>
<evidence type="ECO:0000313" key="16">
    <source>
        <dbReference type="RefSeq" id="XP_033236565.1"/>
    </source>
</evidence>